<dbReference type="GeneID" id="63685844"/>
<keyword evidence="2" id="KW-1185">Reference proteome</keyword>
<gene>
    <name evidence="1" type="ORF">DACRYDRAFT_119424</name>
</gene>
<name>M5G0G5_DACPD</name>
<accession>M5G0G5</accession>
<dbReference type="EMBL" id="JH795877">
    <property type="protein sequence ID" value="EJT97292.1"/>
    <property type="molecule type" value="Genomic_DNA"/>
</dbReference>
<reference evidence="1 2" key="1">
    <citation type="journal article" date="2012" name="Science">
        <title>The Paleozoic origin of enzymatic lignin decomposition reconstructed from 31 fungal genomes.</title>
        <authorList>
            <person name="Floudas D."/>
            <person name="Binder M."/>
            <person name="Riley R."/>
            <person name="Barry K."/>
            <person name="Blanchette R.A."/>
            <person name="Henrissat B."/>
            <person name="Martinez A.T."/>
            <person name="Otillar R."/>
            <person name="Spatafora J.W."/>
            <person name="Yadav J.S."/>
            <person name="Aerts A."/>
            <person name="Benoit I."/>
            <person name="Boyd A."/>
            <person name="Carlson A."/>
            <person name="Copeland A."/>
            <person name="Coutinho P.M."/>
            <person name="de Vries R.P."/>
            <person name="Ferreira P."/>
            <person name="Findley K."/>
            <person name="Foster B."/>
            <person name="Gaskell J."/>
            <person name="Glotzer D."/>
            <person name="Gorecki P."/>
            <person name="Heitman J."/>
            <person name="Hesse C."/>
            <person name="Hori C."/>
            <person name="Igarashi K."/>
            <person name="Jurgens J.A."/>
            <person name="Kallen N."/>
            <person name="Kersten P."/>
            <person name="Kohler A."/>
            <person name="Kuees U."/>
            <person name="Kumar T.K.A."/>
            <person name="Kuo A."/>
            <person name="LaButti K."/>
            <person name="Larrondo L.F."/>
            <person name="Lindquist E."/>
            <person name="Ling A."/>
            <person name="Lombard V."/>
            <person name="Lucas S."/>
            <person name="Lundell T."/>
            <person name="Martin R."/>
            <person name="McLaughlin D.J."/>
            <person name="Morgenstern I."/>
            <person name="Morin E."/>
            <person name="Murat C."/>
            <person name="Nagy L.G."/>
            <person name="Nolan M."/>
            <person name="Ohm R.A."/>
            <person name="Patyshakuliyeva A."/>
            <person name="Rokas A."/>
            <person name="Ruiz-Duenas F.J."/>
            <person name="Sabat G."/>
            <person name="Salamov A."/>
            <person name="Samejima M."/>
            <person name="Schmutz J."/>
            <person name="Slot J.C."/>
            <person name="St John F."/>
            <person name="Stenlid J."/>
            <person name="Sun H."/>
            <person name="Sun S."/>
            <person name="Syed K."/>
            <person name="Tsang A."/>
            <person name="Wiebenga A."/>
            <person name="Young D."/>
            <person name="Pisabarro A."/>
            <person name="Eastwood D.C."/>
            <person name="Martin F."/>
            <person name="Cullen D."/>
            <person name="Grigoriev I.V."/>
            <person name="Hibbett D.S."/>
        </authorList>
    </citation>
    <scope>NUCLEOTIDE SEQUENCE [LARGE SCALE GENOMIC DNA]</scope>
    <source>
        <strain evidence="1 2">DJM-731 SS1</strain>
    </source>
</reference>
<dbReference type="RefSeq" id="XP_040624190.1">
    <property type="nucleotide sequence ID" value="XM_040770782.1"/>
</dbReference>
<evidence type="ECO:0000313" key="1">
    <source>
        <dbReference type="EMBL" id="EJT97292.1"/>
    </source>
</evidence>
<proteinExistence type="predicted"/>
<protein>
    <submittedName>
        <fullName evidence="1">Uncharacterized protein</fullName>
    </submittedName>
</protein>
<dbReference type="AlphaFoldDB" id="M5G0G5"/>
<dbReference type="Proteomes" id="UP000030653">
    <property type="component" value="Unassembled WGS sequence"/>
</dbReference>
<organism evidence="1 2">
    <name type="scientific">Dacryopinax primogenitus (strain DJM 731)</name>
    <name type="common">Brown rot fungus</name>
    <dbReference type="NCBI Taxonomy" id="1858805"/>
    <lineage>
        <taxon>Eukaryota</taxon>
        <taxon>Fungi</taxon>
        <taxon>Dikarya</taxon>
        <taxon>Basidiomycota</taxon>
        <taxon>Agaricomycotina</taxon>
        <taxon>Dacrymycetes</taxon>
        <taxon>Dacrymycetales</taxon>
        <taxon>Dacrymycetaceae</taxon>
        <taxon>Dacryopinax</taxon>
    </lineage>
</organism>
<sequence length="241" mass="27660">MTHVSAFTVVEEGSGVLFLEHSLSRPHRSTLRFAEKKWRPNDINADVTSRNDTYVALRSQDEDLLRHVDFIHYQGSRLFCGRQHTYLWMDIDLPGVHQNLHRVPLINLPARLLATGDANQADVHSLLLNPFTSDDQNAKSPEDDFIVLAPKDIPPQYMYGDCLIDYTSEIRAVPFGLQWYLRFGTCLEGKIQLALVWDSPECHTVIFKVTTHSRGTYFRLDCSSNGFNLRRRLLLFQALVT</sequence>
<evidence type="ECO:0000313" key="2">
    <source>
        <dbReference type="Proteomes" id="UP000030653"/>
    </source>
</evidence>
<dbReference type="HOGENOM" id="CLU_1151765_0_0_1"/>